<keyword evidence="3" id="KW-1185">Reference proteome</keyword>
<accession>A0ABW1XMP2</accession>
<name>A0ABW1XMP2_9ALTE</name>
<evidence type="ECO:0000313" key="3">
    <source>
        <dbReference type="Proteomes" id="UP001596364"/>
    </source>
</evidence>
<evidence type="ECO:0000259" key="1">
    <source>
        <dbReference type="Pfam" id="PF08818"/>
    </source>
</evidence>
<gene>
    <name evidence="2" type="ORF">ACFP85_13085</name>
</gene>
<dbReference type="Pfam" id="PF13376">
    <property type="entry name" value="OmdA"/>
    <property type="match status" value="1"/>
</dbReference>
<dbReference type="EMBL" id="JBHSUS010000001">
    <property type="protein sequence ID" value="MFC6441081.1"/>
    <property type="molecule type" value="Genomic_DNA"/>
</dbReference>
<proteinExistence type="predicted"/>
<comment type="caution">
    <text evidence="2">The sequence shown here is derived from an EMBL/GenBank/DDBJ whole genome shotgun (WGS) entry which is preliminary data.</text>
</comment>
<evidence type="ECO:0000313" key="2">
    <source>
        <dbReference type="EMBL" id="MFC6441081.1"/>
    </source>
</evidence>
<sequence length="195" mass="21573">MDEAIVNYLNKHANWPQLALAHNLLLAHGFSAAIKWNAPVYMLDGKNLVGLGGFKQHCAVWFFNGVLLNDPQNRLLNAQEGKTQTLRQWRFSAGDTLDEAYLAGLLAQVKHAHQQGTGTPQLAPKQLTITEPFCQALAGDAALQSAFDSLSPGKQRDYADYITEAKQEATKHKRLDKIIPMIKAGMGLNDKYKNC</sequence>
<dbReference type="RefSeq" id="WP_165490760.1">
    <property type="nucleotide sequence ID" value="NZ_JBHSUS010000001.1"/>
</dbReference>
<protein>
    <submittedName>
        <fullName evidence="2">YdeI family protein</fullName>
    </submittedName>
</protein>
<dbReference type="Gene3D" id="3.90.1150.200">
    <property type="match status" value="1"/>
</dbReference>
<dbReference type="InterPro" id="IPR014922">
    <property type="entry name" value="YdhG-like"/>
</dbReference>
<dbReference type="Pfam" id="PF08818">
    <property type="entry name" value="DUF1801"/>
    <property type="match status" value="1"/>
</dbReference>
<feature type="domain" description="YdhG-like" evidence="1">
    <location>
        <begin position="29"/>
        <end position="108"/>
    </location>
</feature>
<reference evidence="3" key="1">
    <citation type="journal article" date="2019" name="Int. J. Syst. Evol. Microbiol.">
        <title>The Global Catalogue of Microorganisms (GCM) 10K type strain sequencing project: providing services to taxonomists for standard genome sequencing and annotation.</title>
        <authorList>
            <consortium name="The Broad Institute Genomics Platform"/>
            <consortium name="The Broad Institute Genome Sequencing Center for Infectious Disease"/>
            <person name="Wu L."/>
            <person name="Ma J."/>
        </authorList>
    </citation>
    <scope>NUCLEOTIDE SEQUENCE [LARGE SCALE GENOMIC DNA]</scope>
    <source>
        <strain evidence="3">CGMCC 1.16031</strain>
    </source>
</reference>
<dbReference type="Proteomes" id="UP001596364">
    <property type="component" value="Unassembled WGS sequence"/>
</dbReference>
<dbReference type="SUPFAM" id="SSF159888">
    <property type="entry name" value="YdhG-like"/>
    <property type="match status" value="1"/>
</dbReference>
<organism evidence="2 3">
    <name type="scientific">Pseudobowmanella zhangzhouensis</name>
    <dbReference type="NCBI Taxonomy" id="1537679"/>
    <lineage>
        <taxon>Bacteria</taxon>
        <taxon>Pseudomonadati</taxon>
        <taxon>Pseudomonadota</taxon>
        <taxon>Gammaproteobacteria</taxon>
        <taxon>Alteromonadales</taxon>
        <taxon>Alteromonadaceae</taxon>
    </lineage>
</organism>